<dbReference type="Pfam" id="PF00450">
    <property type="entry name" value="Peptidase_S10"/>
    <property type="match status" value="1"/>
</dbReference>
<dbReference type="GO" id="GO:0004185">
    <property type="term" value="F:serine-type carboxypeptidase activity"/>
    <property type="evidence" value="ECO:0007669"/>
    <property type="project" value="InterPro"/>
</dbReference>
<dbReference type="SUPFAM" id="SSF53474">
    <property type="entry name" value="alpha/beta-Hydrolases"/>
    <property type="match status" value="1"/>
</dbReference>
<dbReference type="AlphaFoldDB" id="A0A9P9DYH2"/>
<dbReference type="OrthoDB" id="443318at2759"/>
<dbReference type="GO" id="GO:0000324">
    <property type="term" value="C:fungal-type vacuole"/>
    <property type="evidence" value="ECO:0007669"/>
    <property type="project" value="TreeGrafter"/>
</dbReference>
<evidence type="ECO:0000313" key="8">
    <source>
        <dbReference type="EMBL" id="KAH7127738.1"/>
    </source>
</evidence>
<dbReference type="InterPro" id="IPR001563">
    <property type="entry name" value="Peptidase_S10"/>
</dbReference>
<dbReference type="InterPro" id="IPR033124">
    <property type="entry name" value="Ser_caboxypep_his_AS"/>
</dbReference>
<evidence type="ECO:0000256" key="3">
    <source>
        <dbReference type="ARBA" id="ARBA00022670"/>
    </source>
</evidence>
<comment type="similarity">
    <text evidence="1">Belongs to the peptidase S10 family.</text>
</comment>
<organism evidence="8 9">
    <name type="scientific">Dactylonectria estremocensis</name>
    <dbReference type="NCBI Taxonomy" id="1079267"/>
    <lineage>
        <taxon>Eukaryota</taxon>
        <taxon>Fungi</taxon>
        <taxon>Dikarya</taxon>
        <taxon>Ascomycota</taxon>
        <taxon>Pezizomycotina</taxon>
        <taxon>Sordariomycetes</taxon>
        <taxon>Hypocreomycetidae</taxon>
        <taxon>Hypocreales</taxon>
        <taxon>Nectriaceae</taxon>
        <taxon>Dactylonectria</taxon>
    </lineage>
</organism>
<gene>
    <name evidence="8" type="ORF">B0J13DRAFT_141198</name>
</gene>
<keyword evidence="4 7" id="KW-0732">Signal</keyword>
<dbReference type="PANTHER" id="PTHR11802">
    <property type="entry name" value="SERINE PROTEASE FAMILY S10 SERINE CARBOXYPEPTIDASE"/>
    <property type="match status" value="1"/>
</dbReference>
<dbReference type="Gene3D" id="3.40.50.1820">
    <property type="entry name" value="alpha/beta hydrolase"/>
    <property type="match status" value="1"/>
</dbReference>
<feature type="chain" id="PRO_5040501857" evidence="7">
    <location>
        <begin position="18"/>
        <end position="622"/>
    </location>
</feature>
<comment type="caution">
    <text evidence="8">The sequence shown here is derived from an EMBL/GenBank/DDBJ whole genome shotgun (WGS) entry which is preliminary data.</text>
</comment>
<protein>
    <submittedName>
        <fullName evidence="8">Alpha/Beta hydrolase protein</fullName>
    </submittedName>
</protein>
<evidence type="ECO:0000256" key="4">
    <source>
        <dbReference type="ARBA" id="ARBA00022729"/>
    </source>
</evidence>
<keyword evidence="6" id="KW-0325">Glycoprotein</keyword>
<dbReference type="PANTHER" id="PTHR11802:SF189">
    <property type="entry name" value="CARBOXYPEPTIDASE"/>
    <property type="match status" value="1"/>
</dbReference>
<dbReference type="EMBL" id="JAGMUU010000022">
    <property type="protein sequence ID" value="KAH7127738.1"/>
    <property type="molecule type" value="Genomic_DNA"/>
</dbReference>
<reference evidence="8" key="1">
    <citation type="journal article" date="2021" name="Nat. Commun.">
        <title>Genetic determinants of endophytism in the Arabidopsis root mycobiome.</title>
        <authorList>
            <person name="Mesny F."/>
            <person name="Miyauchi S."/>
            <person name="Thiergart T."/>
            <person name="Pickel B."/>
            <person name="Atanasova L."/>
            <person name="Karlsson M."/>
            <person name="Huettel B."/>
            <person name="Barry K.W."/>
            <person name="Haridas S."/>
            <person name="Chen C."/>
            <person name="Bauer D."/>
            <person name="Andreopoulos W."/>
            <person name="Pangilinan J."/>
            <person name="LaButti K."/>
            <person name="Riley R."/>
            <person name="Lipzen A."/>
            <person name="Clum A."/>
            <person name="Drula E."/>
            <person name="Henrissat B."/>
            <person name="Kohler A."/>
            <person name="Grigoriev I.V."/>
            <person name="Martin F.M."/>
            <person name="Hacquard S."/>
        </authorList>
    </citation>
    <scope>NUCLEOTIDE SEQUENCE</scope>
    <source>
        <strain evidence="8">MPI-CAGE-AT-0021</strain>
    </source>
</reference>
<evidence type="ECO:0000256" key="2">
    <source>
        <dbReference type="ARBA" id="ARBA00022645"/>
    </source>
</evidence>
<dbReference type="PROSITE" id="PS00560">
    <property type="entry name" value="CARBOXYPEPT_SER_HIS"/>
    <property type="match status" value="1"/>
</dbReference>
<keyword evidence="9" id="KW-1185">Reference proteome</keyword>
<dbReference type="GO" id="GO:0006508">
    <property type="term" value="P:proteolysis"/>
    <property type="evidence" value="ECO:0007669"/>
    <property type="project" value="UniProtKB-KW"/>
</dbReference>
<evidence type="ECO:0000256" key="6">
    <source>
        <dbReference type="ARBA" id="ARBA00023180"/>
    </source>
</evidence>
<keyword evidence="3" id="KW-0645">Protease</keyword>
<keyword evidence="5 8" id="KW-0378">Hydrolase</keyword>
<feature type="signal peptide" evidence="7">
    <location>
        <begin position="1"/>
        <end position="17"/>
    </location>
</feature>
<dbReference type="InterPro" id="IPR029058">
    <property type="entry name" value="AB_hydrolase_fold"/>
</dbReference>
<name>A0A9P9DYH2_9HYPO</name>
<evidence type="ECO:0000256" key="1">
    <source>
        <dbReference type="ARBA" id="ARBA00009431"/>
    </source>
</evidence>
<evidence type="ECO:0000313" key="9">
    <source>
        <dbReference type="Proteomes" id="UP000717696"/>
    </source>
</evidence>
<evidence type="ECO:0000256" key="5">
    <source>
        <dbReference type="ARBA" id="ARBA00022801"/>
    </source>
</evidence>
<accession>A0A9P9DYH2</accession>
<evidence type="ECO:0000256" key="7">
    <source>
        <dbReference type="SAM" id="SignalP"/>
    </source>
</evidence>
<sequence>MAFTKLVLSGLLGVAAAQFPPKPEGVTTVKSKLHENVTISFKEPGICETTLSVKSYSGYVHLPRGFLNDEHGDEQDYPINSFFWFFESRKDPHNAPLAIWLNGGPGGSSIMGLLDENGPCFVEADSKSTRLNPWSWNNEVNMLYLDQPTQVGFSYDTPTNCTVRLSADGAGFTTTPTNFDETPLHLNMTTRAGTFGSQKIDHTANTTAQAAHVLWHFAQTWFTEFPHYKPTDDKISVWAESYGGHYGPGFVQFFQQQNEKISNGTIDDDDAHYLHLDTLGIVNGWLDMVVQGEAYISFPYNNTYGIEVFNKSIYDRLMLDWNRPDGCKDQTQACQHKLKGLDPSFVRKNNFNAISDACEIAEFCGANPIMIYNNLSQAWLDIGHPSKDPFPPPHHHGWLTQESNLAALGVPVNYTWYSAAVAQSFDTTHDLILGGFLEATGYLLDSGIKVHMMYGDRDYACNWVGGEAASLAIPYSRAKNFANAGYAPFMSEDSESGRTRQFGNFSFTRVYQAGHEVPSYQPAAAYDIFMRATFNRDIATGLEPVTDELFTTGPKDTWHIKNTPPDFPKPRCYILRPDSCLPEVWAKVESGEAVIKDFYVVEDEEVVEDSQSGDSELEIGEL</sequence>
<dbReference type="PRINTS" id="PR00724">
    <property type="entry name" value="CRBOXYPTASEC"/>
</dbReference>
<proteinExistence type="inferred from homology"/>
<keyword evidence="2" id="KW-0121">Carboxypeptidase</keyword>
<dbReference type="Proteomes" id="UP000717696">
    <property type="component" value="Unassembled WGS sequence"/>
</dbReference>